<evidence type="ECO:0000313" key="2">
    <source>
        <dbReference type="Proteomes" id="UP001196068"/>
    </source>
</evidence>
<reference evidence="1" key="2">
    <citation type="journal article" date="2021" name="Syst. Appl. Microbiol.">
        <title>Roseomonas hellenica sp. nov., isolated from roots of wild-growing Alkanna tinctoria.</title>
        <authorList>
            <person name="Rat A."/>
            <person name="Naranjo H.D."/>
            <person name="Lebbe L."/>
            <person name="Cnockaert M."/>
            <person name="Krigas N."/>
            <person name="Grigoriadou K."/>
            <person name="Maloupa E."/>
            <person name="Willems A."/>
        </authorList>
    </citation>
    <scope>NUCLEOTIDE SEQUENCE</scope>
    <source>
        <strain evidence="1">LMG 28251</strain>
    </source>
</reference>
<dbReference type="RefSeq" id="WP_211875712.1">
    <property type="nucleotide sequence ID" value="NZ_JAAEDH010000022.1"/>
</dbReference>
<reference evidence="1" key="1">
    <citation type="submission" date="2020-01" db="EMBL/GenBank/DDBJ databases">
        <authorList>
            <person name="Rat A."/>
        </authorList>
    </citation>
    <scope>NUCLEOTIDE SEQUENCE</scope>
    <source>
        <strain evidence="1">LMG 28251</strain>
    </source>
</reference>
<organism evidence="1 2">
    <name type="scientific">Plastoroseomonas arctica</name>
    <dbReference type="NCBI Taxonomy" id="1509237"/>
    <lineage>
        <taxon>Bacteria</taxon>
        <taxon>Pseudomonadati</taxon>
        <taxon>Pseudomonadota</taxon>
        <taxon>Alphaproteobacteria</taxon>
        <taxon>Acetobacterales</taxon>
        <taxon>Acetobacteraceae</taxon>
        <taxon>Plastoroseomonas</taxon>
    </lineage>
</organism>
<accession>A0AAF1K0P6</accession>
<sequence length="236" mass="24587">MRPIAVAIICKTPSPGKSKTRLSPPLRPEECAAISACFIADLAATIAEVAEATPATGHAVYTPEGSESALRELLPAGFGLTLQGEGDLGARLLKGTADLLAAGHDGAILVNSDSPTLPPALLRDAVSALAAGHPMVISPAIDGGYTFIGLAAPHARLFEDIPWSTEVVFALTMERAREIGLEPVVLAPWYDVDDASSYAMLEAELGGAHPDFADAATPLRDAPRTRAFVEQRRAAS</sequence>
<dbReference type="Gene3D" id="3.90.550.10">
    <property type="entry name" value="Spore Coat Polysaccharide Biosynthesis Protein SpsA, Chain A"/>
    <property type="match status" value="1"/>
</dbReference>
<comment type="caution">
    <text evidence="1">The sequence shown here is derived from an EMBL/GenBank/DDBJ whole genome shotgun (WGS) entry which is preliminary data.</text>
</comment>
<gene>
    <name evidence="1" type="ORF">GXW79_17315</name>
</gene>
<name>A0AAF1K0P6_9PROT</name>
<dbReference type="EMBL" id="JAAEDH010000022">
    <property type="protein sequence ID" value="MBR0656843.1"/>
    <property type="molecule type" value="Genomic_DNA"/>
</dbReference>
<dbReference type="InterPro" id="IPR018641">
    <property type="entry name" value="Trfase_1_rSAM/seldom-assoc"/>
</dbReference>
<dbReference type="PANTHER" id="PTHR36529">
    <property type="entry name" value="SLL1095 PROTEIN"/>
    <property type="match status" value="1"/>
</dbReference>
<proteinExistence type="predicted"/>
<dbReference type="NCBIfam" id="TIGR04282">
    <property type="entry name" value="glyco_like_cofC"/>
    <property type="match status" value="1"/>
</dbReference>
<dbReference type="AlphaFoldDB" id="A0AAF1K0P6"/>
<dbReference type="Pfam" id="PF09837">
    <property type="entry name" value="DUF2064"/>
    <property type="match status" value="1"/>
</dbReference>
<dbReference type="InterPro" id="IPR029044">
    <property type="entry name" value="Nucleotide-diphossugar_trans"/>
</dbReference>
<dbReference type="SUPFAM" id="SSF53448">
    <property type="entry name" value="Nucleotide-diphospho-sugar transferases"/>
    <property type="match status" value="1"/>
</dbReference>
<protein>
    <submittedName>
        <fullName evidence="1">Glycosyltransferase</fullName>
    </submittedName>
</protein>
<evidence type="ECO:0000313" key="1">
    <source>
        <dbReference type="EMBL" id="MBR0656843.1"/>
    </source>
</evidence>
<dbReference type="PANTHER" id="PTHR36529:SF1">
    <property type="entry name" value="GLYCOSYLTRANSFERASE"/>
    <property type="match status" value="1"/>
</dbReference>
<keyword evidence="2" id="KW-1185">Reference proteome</keyword>
<dbReference type="Proteomes" id="UP001196068">
    <property type="component" value="Unassembled WGS sequence"/>
</dbReference>